<evidence type="ECO:0000256" key="4">
    <source>
        <dbReference type="ARBA" id="ARBA00022475"/>
    </source>
</evidence>
<feature type="transmembrane region" description="Helical" evidence="9">
    <location>
        <begin position="246"/>
        <end position="269"/>
    </location>
</feature>
<dbReference type="NCBIfam" id="TIGR00842">
    <property type="entry name" value="bcct"/>
    <property type="match status" value="1"/>
</dbReference>
<evidence type="ECO:0000256" key="9">
    <source>
        <dbReference type="SAM" id="Phobius"/>
    </source>
</evidence>
<dbReference type="OrthoDB" id="9775735at2"/>
<evidence type="ECO:0000256" key="7">
    <source>
        <dbReference type="ARBA" id="ARBA00023136"/>
    </source>
</evidence>
<dbReference type="EMBL" id="AGZR01000006">
    <property type="protein sequence ID" value="EPD32762.1"/>
    <property type="molecule type" value="Genomic_DNA"/>
</dbReference>
<protein>
    <submittedName>
        <fullName evidence="10">Betaine/carnitine/choline transporter (BCCT) family transporter</fullName>
    </submittedName>
</protein>
<proteinExistence type="inferred from homology"/>
<dbReference type="InterPro" id="IPR018093">
    <property type="entry name" value="BCCT_CS"/>
</dbReference>
<dbReference type="InterPro" id="IPR000060">
    <property type="entry name" value="BCCT_transptr"/>
</dbReference>
<keyword evidence="5 9" id="KW-0812">Transmembrane</keyword>
<dbReference type="PANTHER" id="PTHR30047">
    <property type="entry name" value="HIGH-AFFINITY CHOLINE TRANSPORT PROTEIN-RELATED"/>
    <property type="match status" value="1"/>
</dbReference>
<feature type="transmembrane region" description="Helical" evidence="9">
    <location>
        <begin position="411"/>
        <end position="436"/>
    </location>
</feature>
<feature type="transmembrane region" description="Helical" evidence="9">
    <location>
        <begin position="154"/>
        <end position="173"/>
    </location>
</feature>
<reference evidence="10 11" key="1">
    <citation type="submission" date="2013-04" db="EMBL/GenBank/DDBJ databases">
        <title>The Genome Sequence of Propionimicrobium lymphophilum ACS-093-V-SCH5.</title>
        <authorList>
            <consortium name="The Broad Institute Genomics Platform"/>
            <person name="Earl A."/>
            <person name="Ward D."/>
            <person name="Feldgarden M."/>
            <person name="Gevers D."/>
            <person name="Saerens B."/>
            <person name="Vaneechoutte M."/>
            <person name="Walker B."/>
            <person name="Young S."/>
            <person name="Zeng Q."/>
            <person name="Gargeya S."/>
            <person name="Fitzgerald M."/>
            <person name="Haas B."/>
            <person name="Abouelleil A."/>
            <person name="Allen A.W."/>
            <person name="Alvarado L."/>
            <person name="Arachchi H.M."/>
            <person name="Berlin A.M."/>
            <person name="Chapman S.B."/>
            <person name="Gainer-Dewar J."/>
            <person name="Goldberg J."/>
            <person name="Griggs A."/>
            <person name="Gujja S."/>
            <person name="Hansen M."/>
            <person name="Howarth C."/>
            <person name="Imamovic A."/>
            <person name="Ireland A."/>
            <person name="Larimer J."/>
            <person name="McCowan C."/>
            <person name="Murphy C."/>
            <person name="Pearson M."/>
            <person name="Poon T.W."/>
            <person name="Priest M."/>
            <person name="Roberts A."/>
            <person name="Saif S."/>
            <person name="Shea T."/>
            <person name="Sisk P."/>
            <person name="Sykes S."/>
            <person name="Wortman J."/>
            <person name="Nusbaum C."/>
            <person name="Birren B."/>
        </authorList>
    </citation>
    <scope>NUCLEOTIDE SEQUENCE [LARGE SCALE GENOMIC DNA]</scope>
    <source>
        <strain evidence="10 11">ACS-093-V-SCH5</strain>
    </source>
</reference>
<name>S2WJG5_9ACTN</name>
<keyword evidence="3" id="KW-0813">Transport</keyword>
<comment type="caution">
    <text evidence="10">The sequence shown here is derived from an EMBL/GenBank/DDBJ whole genome shotgun (WGS) entry which is preliminary data.</text>
</comment>
<dbReference type="PROSITE" id="PS01303">
    <property type="entry name" value="BCCT"/>
    <property type="match status" value="1"/>
</dbReference>
<evidence type="ECO:0000256" key="3">
    <source>
        <dbReference type="ARBA" id="ARBA00022448"/>
    </source>
</evidence>
<evidence type="ECO:0000256" key="5">
    <source>
        <dbReference type="ARBA" id="ARBA00022692"/>
    </source>
</evidence>
<dbReference type="STRING" id="883161.HMPREF9306_01069"/>
<dbReference type="Gene3D" id="1.20.5.430">
    <property type="match status" value="1"/>
</dbReference>
<dbReference type="Proteomes" id="UP000014417">
    <property type="component" value="Unassembled WGS sequence"/>
</dbReference>
<sequence length="609" mass="66210">MTKDSSEENSETNSNRERSSEEKDYTVSKPLDASSSATSELAALLSVEQEINTADFDEEIEIAAESGEAKLSWPVVIPALALTIAVVVWGLGFPENFSHTADVAFTWLLDNLGWSFVFFGTIFVIFVFVIALSKFGTIRLGAINEQPEFTTKSWIAMMFAAGMGIGLMFFGAAEPLNFYRDGIPGHQPKEVATALAQTMFHWTLHPWSIYAIIALAIAYSTYRVGRKQLISAAFTPLIGEKNANGALGKAIDSLSVFVTIFGTASSLGVGALQIRAGLKASGLVDNPGMGLIIGIVSVLTIAFLISAMSGVGRGIRMISNGNMVLASLLAIFVFVVGPTVAQLNLLPTALNTYIQNFFEMASRTGASADGTAGEWLSGWTIFYWVWWMSWSPFVGMFLARISRGRSIREFLLGVTLVPAGVSTIWFVIFGGTAIWMEQNGQSAYGEGTTEEILFNVLHNLPGGFIVGIVAVLLLGMFFITSADSASTVMGSISQDGRVNATPWVSGLWGVATALIGLTMLISGGDEALSNIQNVTIVVASPFLLILIGLMISTVKDLSNDVIYLDHKEQQEFARNLAIERRHARERAQRAKYREEHRLRLRSPIRKRKH</sequence>
<dbReference type="Pfam" id="PF02028">
    <property type="entry name" value="BCCT"/>
    <property type="match status" value="1"/>
</dbReference>
<evidence type="ECO:0000256" key="2">
    <source>
        <dbReference type="ARBA" id="ARBA00005658"/>
    </source>
</evidence>
<dbReference type="GO" id="GO:0022857">
    <property type="term" value="F:transmembrane transporter activity"/>
    <property type="evidence" value="ECO:0007669"/>
    <property type="project" value="InterPro"/>
</dbReference>
<dbReference type="GO" id="GO:0005886">
    <property type="term" value="C:plasma membrane"/>
    <property type="evidence" value="ECO:0007669"/>
    <property type="project" value="UniProtKB-SubCell"/>
</dbReference>
<keyword evidence="6 9" id="KW-1133">Transmembrane helix</keyword>
<feature type="transmembrane region" description="Helical" evidence="9">
    <location>
        <begin position="207"/>
        <end position="225"/>
    </location>
</feature>
<feature type="transmembrane region" description="Helical" evidence="9">
    <location>
        <begin position="71"/>
        <end position="92"/>
    </location>
</feature>
<feature type="transmembrane region" description="Helical" evidence="9">
    <location>
        <begin position="289"/>
        <end position="311"/>
    </location>
</feature>
<organism evidence="10 11">
    <name type="scientific">Propionimicrobium lymphophilum ACS-093-V-SCH5</name>
    <dbReference type="NCBI Taxonomy" id="883161"/>
    <lineage>
        <taxon>Bacteria</taxon>
        <taxon>Bacillati</taxon>
        <taxon>Actinomycetota</taxon>
        <taxon>Actinomycetes</taxon>
        <taxon>Propionibacteriales</taxon>
        <taxon>Propionibacteriaceae</taxon>
        <taxon>Propionimicrobium</taxon>
    </lineage>
</organism>
<evidence type="ECO:0000313" key="10">
    <source>
        <dbReference type="EMBL" id="EPD32762.1"/>
    </source>
</evidence>
<feature type="transmembrane region" description="Helical" evidence="9">
    <location>
        <begin position="456"/>
        <end position="479"/>
    </location>
</feature>
<keyword evidence="11" id="KW-1185">Reference proteome</keyword>
<evidence type="ECO:0000313" key="11">
    <source>
        <dbReference type="Proteomes" id="UP000014417"/>
    </source>
</evidence>
<dbReference type="PANTHER" id="PTHR30047:SF7">
    <property type="entry name" value="HIGH-AFFINITY CHOLINE TRANSPORT PROTEIN"/>
    <property type="match status" value="1"/>
</dbReference>
<feature type="transmembrane region" description="Helical" evidence="9">
    <location>
        <begin position="112"/>
        <end position="133"/>
    </location>
</feature>
<gene>
    <name evidence="10" type="ORF">HMPREF9306_01069</name>
</gene>
<dbReference type="PATRIC" id="fig|883161.3.peg.1065"/>
<feature type="transmembrane region" description="Helical" evidence="9">
    <location>
        <begin position="534"/>
        <end position="554"/>
    </location>
</feature>
<feature type="transmembrane region" description="Helical" evidence="9">
    <location>
        <begin position="381"/>
        <end position="399"/>
    </location>
</feature>
<comment type="similarity">
    <text evidence="2">Belongs to the BCCT transporter (TC 2.A.15) family.</text>
</comment>
<keyword evidence="7 9" id="KW-0472">Membrane</keyword>
<dbReference type="HOGENOM" id="CLU_010118_4_0_11"/>
<accession>S2WJG5</accession>
<feature type="region of interest" description="Disordered" evidence="8">
    <location>
        <begin position="1"/>
        <end position="34"/>
    </location>
</feature>
<dbReference type="AlphaFoldDB" id="S2WJG5"/>
<feature type="compositionally biased region" description="Basic and acidic residues" evidence="8">
    <location>
        <begin position="14"/>
        <end position="26"/>
    </location>
</feature>
<evidence type="ECO:0000256" key="1">
    <source>
        <dbReference type="ARBA" id="ARBA00004651"/>
    </source>
</evidence>
<dbReference type="RefSeq" id="WP_016455902.1">
    <property type="nucleotide sequence ID" value="NZ_KE150269.1"/>
</dbReference>
<evidence type="ECO:0000256" key="6">
    <source>
        <dbReference type="ARBA" id="ARBA00022989"/>
    </source>
</evidence>
<keyword evidence="4" id="KW-1003">Cell membrane</keyword>
<feature type="transmembrane region" description="Helical" evidence="9">
    <location>
        <begin position="500"/>
        <end position="522"/>
    </location>
</feature>
<feature type="transmembrane region" description="Helical" evidence="9">
    <location>
        <begin position="323"/>
        <end position="341"/>
    </location>
</feature>
<comment type="subcellular location">
    <subcellularLocation>
        <location evidence="1">Cell membrane</location>
        <topology evidence="1">Multi-pass membrane protein</topology>
    </subcellularLocation>
</comment>
<evidence type="ECO:0000256" key="8">
    <source>
        <dbReference type="SAM" id="MobiDB-lite"/>
    </source>
</evidence>